<feature type="non-terminal residue" evidence="2">
    <location>
        <position position="83"/>
    </location>
</feature>
<accession>A0AAV7UAN7</accession>
<organism evidence="2 3">
    <name type="scientific">Pleurodeles waltl</name>
    <name type="common">Iberian ribbed newt</name>
    <dbReference type="NCBI Taxonomy" id="8319"/>
    <lineage>
        <taxon>Eukaryota</taxon>
        <taxon>Metazoa</taxon>
        <taxon>Chordata</taxon>
        <taxon>Craniata</taxon>
        <taxon>Vertebrata</taxon>
        <taxon>Euteleostomi</taxon>
        <taxon>Amphibia</taxon>
        <taxon>Batrachia</taxon>
        <taxon>Caudata</taxon>
        <taxon>Salamandroidea</taxon>
        <taxon>Salamandridae</taxon>
        <taxon>Pleurodelinae</taxon>
        <taxon>Pleurodeles</taxon>
    </lineage>
</organism>
<evidence type="ECO:0000313" key="3">
    <source>
        <dbReference type="Proteomes" id="UP001066276"/>
    </source>
</evidence>
<feature type="region of interest" description="Disordered" evidence="1">
    <location>
        <begin position="31"/>
        <end position="50"/>
    </location>
</feature>
<sequence>MEGLPHPASSWHSLLPLEPLGPLMLTDIALGTPSQQRGGQGHGFPPLGDRPWTALGVTSKWQLPEEVDSRAPMQQVPSGLRTP</sequence>
<evidence type="ECO:0000313" key="2">
    <source>
        <dbReference type="EMBL" id="KAJ1185505.1"/>
    </source>
</evidence>
<gene>
    <name evidence="2" type="ORF">NDU88_002297</name>
</gene>
<reference evidence="2" key="1">
    <citation type="journal article" date="2022" name="bioRxiv">
        <title>Sequencing and chromosome-scale assembly of the giantPleurodeles waltlgenome.</title>
        <authorList>
            <person name="Brown T."/>
            <person name="Elewa A."/>
            <person name="Iarovenko S."/>
            <person name="Subramanian E."/>
            <person name="Araus A.J."/>
            <person name="Petzold A."/>
            <person name="Susuki M."/>
            <person name="Suzuki K.-i.T."/>
            <person name="Hayashi T."/>
            <person name="Toyoda A."/>
            <person name="Oliveira C."/>
            <person name="Osipova E."/>
            <person name="Leigh N.D."/>
            <person name="Simon A."/>
            <person name="Yun M.H."/>
        </authorList>
    </citation>
    <scope>NUCLEOTIDE SEQUENCE</scope>
    <source>
        <strain evidence="2">20211129_DDA</strain>
        <tissue evidence="2">Liver</tissue>
    </source>
</reference>
<proteinExistence type="predicted"/>
<dbReference type="EMBL" id="JANPWB010000005">
    <property type="protein sequence ID" value="KAJ1185505.1"/>
    <property type="molecule type" value="Genomic_DNA"/>
</dbReference>
<feature type="region of interest" description="Disordered" evidence="1">
    <location>
        <begin position="64"/>
        <end position="83"/>
    </location>
</feature>
<name>A0AAV7UAN7_PLEWA</name>
<dbReference type="AlphaFoldDB" id="A0AAV7UAN7"/>
<dbReference type="Proteomes" id="UP001066276">
    <property type="component" value="Chromosome 3_1"/>
</dbReference>
<comment type="caution">
    <text evidence="2">The sequence shown here is derived from an EMBL/GenBank/DDBJ whole genome shotgun (WGS) entry which is preliminary data.</text>
</comment>
<evidence type="ECO:0000256" key="1">
    <source>
        <dbReference type="SAM" id="MobiDB-lite"/>
    </source>
</evidence>
<protein>
    <submittedName>
        <fullName evidence="2">Uncharacterized protein</fullName>
    </submittedName>
</protein>
<keyword evidence="3" id="KW-1185">Reference proteome</keyword>